<dbReference type="OrthoDB" id="10253878at2759"/>
<proteinExistence type="inferred from homology"/>
<dbReference type="Pfam" id="PF04176">
    <property type="entry name" value="TIP41"/>
    <property type="match status" value="1"/>
</dbReference>
<dbReference type="Proteomes" id="UP000549394">
    <property type="component" value="Unassembled WGS sequence"/>
</dbReference>
<accession>A0A7I8V739</accession>
<dbReference type="InterPro" id="IPR007303">
    <property type="entry name" value="TIP41-like"/>
</dbReference>
<comment type="caution">
    <text evidence="5">The sequence shown here is derived from an EMBL/GenBank/DDBJ whole genome shotgun (WGS) entry which is preliminary data.</text>
</comment>
<evidence type="ECO:0000256" key="2">
    <source>
        <dbReference type="ARBA" id="ARBA00018951"/>
    </source>
</evidence>
<dbReference type="GO" id="GO:0005829">
    <property type="term" value="C:cytosol"/>
    <property type="evidence" value="ECO:0007669"/>
    <property type="project" value="TreeGrafter"/>
</dbReference>
<reference evidence="5 6" key="1">
    <citation type="submission" date="2020-08" db="EMBL/GenBank/DDBJ databases">
        <authorList>
            <person name="Hejnol A."/>
        </authorList>
    </citation>
    <scope>NUCLEOTIDE SEQUENCE [LARGE SCALE GENOMIC DNA]</scope>
</reference>
<evidence type="ECO:0000256" key="4">
    <source>
        <dbReference type="SAM" id="MobiDB-lite"/>
    </source>
</evidence>
<comment type="similarity">
    <text evidence="1">Belongs to the TIP41 family.</text>
</comment>
<dbReference type="EMBL" id="CAJFCJ010000002">
    <property type="protein sequence ID" value="CAD5112146.1"/>
    <property type="molecule type" value="Genomic_DNA"/>
</dbReference>
<feature type="coiled-coil region" evidence="3">
    <location>
        <begin position="1368"/>
        <end position="1454"/>
    </location>
</feature>
<feature type="coiled-coil region" evidence="3">
    <location>
        <begin position="1051"/>
        <end position="1165"/>
    </location>
</feature>
<evidence type="ECO:0000313" key="6">
    <source>
        <dbReference type="Proteomes" id="UP000549394"/>
    </source>
</evidence>
<keyword evidence="6" id="KW-1185">Reference proteome</keyword>
<dbReference type="PANTHER" id="PTHR21021">
    <property type="entry name" value="GAF/PUTATIVE CYTOSKELETAL PROTEIN"/>
    <property type="match status" value="1"/>
</dbReference>
<keyword evidence="3" id="KW-0175">Coiled coil</keyword>
<name>A0A7I8V739_9ANNE</name>
<dbReference type="InterPro" id="IPR051330">
    <property type="entry name" value="Phosphatase_reg/MetRdx"/>
</dbReference>
<feature type="coiled-coil region" evidence="3">
    <location>
        <begin position="1216"/>
        <end position="1335"/>
    </location>
</feature>
<evidence type="ECO:0000313" key="5">
    <source>
        <dbReference type="EMBL" id="CAD5112146.1"/>
    </source>
</evidence>
<dbReference type="GO" id="GO:0031929">
    <property type="term" value="P:TOR signaling"/>
    <property type="evidence" value="ECO:0007669"/>
    <property type="project" value="TreeGrafter"/>
</dbReference>
<organism evidence="5 6">
    <name type="scientific">Dimorphilus gyrociliatus</name>
    <dbReference type="NCBI Taxonomy" id="2664684"/>
    <lineage>
        <taxon>Eukaryota</taxon>
        <taxon>Metazoa</taxon>
        <taxon>Spiralia</taxon>
        <taxon>Lophotrochozoa</taxon>
        <taxon>Annelida</taxon>
        <taxon>Polychaeta</taxon>
        <taxon>Polychaeta incertae sedis</taxon>
        <taxon>Dinophilidae</taxon>
        <taxon>Dimorphilus</taxon>
    </lineage>
</organism>
<feature type="coiled-coil region" evidence="3">
    <location>
        <begin position="861"/>
        <end position="1007"/>
    </location>
</feature>
<sequence>MSTTKSFSFGLWTITETKSHILESEGEKRREFEENLELPHLPEMLFADNSLEFVHKNGFGIKFCALDALKGVDAHRDLIKVAYADEWKESRTSQEGVDNVVQPHDWTYTTDYKGSLISGELESIKVIPTKERINLEKLKIREKILFYSDILLFEDELGDNGEAKLGVKVRVMPSGFFILSRFYMRVDDVIVRRTNINNNAYDHDFIETLPVLLKDDSTKRFLLGDPDFHHYLIANPSILAELWLEEESREILRNFDDIRCFIDHNHEFMEHLELLQLKKNIPCHDLFIRTLLNPKLLKLIERNEDLQQACIDDVSLQIFISTKKDIRDKLEKNPSYISTLLKQPEVIDNLINLPETQRRLETIRSKEMTPHLTLPVLKYNSTEMELFENETKRAVYTLNKNVNSYKSKMRETIEFENFNGDYERRDFHDILNTFPEINNLNKIDAETKRISFERINDKLMKFNASSNNSEFKSNFLDGDEDPQGICRAIGRAKSSSVGNVHHLNDGDEVSGSDGSQGVYPVNNEQFSDLQRQLSTVEKDRDEAVAQLRVVAIEYEKQKEKASKLTTMLHEKNLELKEGVLTLIENGQIDTTQSIVEAEIRIRALEIEIENHKQDADAKKVALQTVVKENTELMRKLKEFTRELIVEKSIVSQITASRVDLEATVHRLTTERDNFKAELLKIDELRSKVELEAKEELSKIENDMRKIKTEYDQAIAIMKDDNHMLMTEVACAKALSEARTGEMDQTKNLLAVANLEIEDLNRKLEVITEENLSSRTEIDRVMQEYDKIIRENCATKELIEKTRQDKEKLLSDKYSLERDVERLSDELDGIKEDLIESGRRMGDARHQAMESEKLYQNSHDMTLSLQADLRHAQSQLQAAEDEKKCLGQRLQKFAEQNKLLSKNMNNLKQQMSAGAEILKEERRISSERKSELKFLNDAQEKLKSELELLQTAFDKEQNLHMSLREQYILEEQQQSKLNERIKSYEMEVNTLEQKLREERSQFEQTRYEKEKVIEETKVLYDRIENFERLLSIEQTKYKQVVEKMRQDFVTDLDFAKREKGNMNEMVSKFREEINDLKEQIRTKDLQIRSCYQSIGQMDSEARGRKELECQLFQAETELKEAQGIVETIHSELILEREKQSHLSQQNDKLLTNINQLKEGLKLVKEEYTKEVFRLSHELQQISLSSEEEIRSLRDSLNKSNADLLATEASLLALQEVRENLHSSNKNFEKTIDALKRRLHQEMTAKRLVEQQLDVLRKQHEYLTKNTDHPEDYNSQDLVINYNKLQIELQAEKDEVLLLRKQLQATQASSYTQEAHMQTLELQLAESQSQVSSLKRKFELQIMPNESKTKLDKDLRNQLALYEKERMLFFQNAQKLSQDLELAREQSNNKTRDIIKLEEQIGVLKQTISEMQHDIKITEDVCKTEGDKMDRLERRNHELESQNIKLKAQISNRKDNLH</sequence>
<feature type="coiled-coil region" evidence="3">
    <location>
        <begin position="594"/>
        <end position="716"/>
    </location>
</feature>
<gene>
    <name evidence="5" type="ORF">DGYR_LOCUS1343</name>
</gene>
<evidence type="ECO:0000256" key="1">
    <source>
        <dbReference type="ARBA" id="ARBA00006658"/>
    </source>
</evidence>
<feature type="coiled-coil region" evidence="3">
    <location>
        <begin position="742"/>
        <end position="832"/>
    </location>
</feature>
<feature type="region of interest" description="Disordered" evidence="4">
    <location>
        <begin position="497"/>
        <end position="521"/>
    </location>
</feature>
<dbReference type="PANTHER" id="PTHR21021:SF16">
    <property type="entry name" value="TIP41-LIKE PROTEIN"/>
    <property type="match status" value="1"/>
</dbReference>
<evidence type="ECO:0000256" key="3">
    <source>
        <dbReference type="SAM" id="Coils"/>
    </source>
</evidence>
<protein>
    <recommendedName>
        <fullName evidence="2">TIP41-like protein</fullName>
    </recommendedName>
</protein>